<dbReference type="PIRSF" id="PIRSF006648">
    <property type="entry name" value="DrrB"/>
    <property type="match status" value="1"/>
</dbReference>
<reference evidence="13 14" key="1">
    <citation type="submission" date="2016-03" db="EMBL/GenBank/DDBJ databases">
        <title>Chemosynthetic sulphur-oxidizing symbionts of marine invertebrate animals are capable of nitrogen fixation.</title>
        <authorList>
            <person name="Petersen J.M."/>
            <person name="Kemper A."/>
            <person name="Gruber-Vodicka H."/>
            <person name="Cardini U."/>
            <person name="Geest Mvander."/>
            <person name="Kleiner M."/>
            <person name="Bulgheresi S."/>
            <person name="Fussmann M."/>
            <person name="Herbold C."/>
            <person name="Seah B.K.B."/>
            <person name="Antony C.Paul."/>
            <person name="Liu D."/>
            <person name="Belitz A."/>
            <person name="Weber M."/>
        </authorList>
    </citation>
    <scope>NUCLEOTIDE SEQUENCE [LARGE SCALE GENOMIC DNA]</scope>
    <source>
        <strain evidence="13">G_D</strain>
    </source>
</reference>
<evidence type="ECO:0000256" key="10">
    <source>
        <dbReference type="ARBA" id="ARBA00023136"/>
    </source>
</evidence>
<name>A0A1E2UN32_9GAMM</name>
<dbReference type="AlphaFoldDB" id="A0A1E2UN32"/>
<dbReference type="RefSeq" id="WP_069003101.1">
    <property type="nucleotide sequence ID" value="NZ_LVJW01000006.1"/>
</dbReference>
<evidence type="ECO:0000256" key="8">
    <source>
        <dbReference type="ARBA" id="ARBA00022989"/>
    </source>
</evidence>
<keyword evidence="9" id="KW-0625">Polysaccharide transport</keyword>
<comment type="caution">
    <text evidence="11">Lacks conserved residue(s) required for the propagation of feature annotation.</text>
</comment>
<dbReference type="GO" id="GO:0015920">
    <property type="term" value="P:lipopolysaccharide transport"/>
    <property type="evidence" value="ECO:0007669"/>
    <property type="project" value="TreeGrafter"/>
</dbReference>
<dbReference type="PANTHER" id="PTHR30413">
    <property type="entry name" value="INNER MEMBRANE TRANSPORT PERMEASE"/>
    <property type="match status" value="1"/>
</dbReference>
<sequence>MFKIYRDLYRHRQSVMLMVRRDTLLRIKGTLLGPLWLLAQPLFLLLVYSFVFSGILKISFRPDGGSGDFALYLFAALMPFSALQDGLQQASSSLSNNRDLLLKTQMPAIVFPAIAAFGTLIQEVLGLVILVFAAWIMGYPPGKTLILLPALIALRLLLTFSLAPLVAILSVFIKDVGQVLPMIMMALFFTTPIIYPVEMIPQSFRPLIEGNPLTWLVEAYRSVILEQSWPVDNLLIVGLSAMIIMIVTGALFSRLQHRAKDFL</sequence>
<dbReference type="OrthoDB" id="9786910at2"/>
<evidence type="ECO:0000256" key="4">
    <source>
        <dbReference type="ARBA" id="ARBA00022475"/>
    </source>
</evidence>
<dbReference type="PANTHER" id="PTHR30413:SF10">
    <property type="entry name" value="CAPSULE POLYSACCHARIDE EXPORT INNER-MEMBRANE PROTEIN CTRC"/>
    <property type="match status" value="1"/>
</dbReference>
<feature type="transmembrane region" description="Helical" evidence="11">
    <location>
        <begin position="179"/>
        <end position="197"/>
    </location>
</feature>
<dbReference type="GO" id="GO:0140359">
    <property type="term" value="F:ABC-type transporter activity"/>
    <property type="evidence" value="ECO:0007669"/>
    <property type="project" value="InterPro"/>
</dbReference>
<dbReference type="STRING" id="1818881.A3196_04790"/>
<dbReference type="InterPro" id="IPR013525">
    <property type="entry name" value="ABC2_TM"/>
</dbReference>
<proteinExistence type="inferred from homology"/>
<keyword evidence="5" id="KW-0762">Sugar transport</keyword>
<dbReference type="InterPro" id="IPR000412">
    <property type="entry name" value="ABC_2_transport"/>
</dbReference>
<organism evidence="13 14">
    <name type="scientific">Candidatus Thiodiazotropha endoloripes</name>
    <dbReference type="NCBI Taxonomy" id="1818881"/>
    <lineage>
        <taxon>Bacteria</taxon>
        <taxon>Pseudomonadati</taxon>
        <taxon>Pseudomonadota</taxon>
        <taxon>Gammaproteobacteria</taxon>
        <taxon>Chromatiales</taxon>
        <taxon>Sedimenticolaceae</taxon>
        <taxon>Candidatus Thiodiazotropha</taxon>
    </lineage>
</organism>
<feature type="domain" description="ABC transmembrane type-2" evidence="12">
    <location>
        <begin position="32"/>
        <end position="255"/>
    </location>
</feature>
<evidence type="ECO:0000256" key="7">
    <source>
        <dbReference type="ARBA" id="ARBA00022903"/>
    </source>
</evidence>
<comment type="subcellular location">
    <subcellularLocation>
        <location evidence="11">Cell inner membrane</location>
        <topology evidence="11">Multi-pass membrane protein</topology>
    </subcellularLocation>
    <subcellularLocation>
        <location evidence="1">Cell membrane</location>
        <topology evidence="1">Multi-pass membrane protein</topology>
    </subcellularLocation>
</comment>
<accession>A0A1E2UN32</accession>
<feature type="transmembrane region" description="Helical" evidence="11">
    <location>
        <begin position="108"/>
        <end position="136"/>
    </location>
</feature>
<keyword evidence="6 11" id="KW-0812">Transmembrane</keyword>
<dbReference type="GO" id="GO:0043190">
    <property type="term" value="C:ATP-binding cassette (ABC) transporter complex"/>
    <property type="evidence" value="ECO:0007669"/>
    <property type="project" value="InterPro"/>
</dbReference>
<evidence type="ECO:0000256" key="3">
    <source>
        <dbReference type="ARBA" id="ARBA00022448"/>
    </source>
</evidence>
<evidence type="ECO:0000256" key="2">
    <source>
        <dbReference type="ARBA" id="ARBA00007783"/>
    </source>
</evidence>
<feature type="transmembrane region" description="Helical" evidence="11">
    <location>
        <begin position="148"/>
        <end position="172"/>
    </location>
</feature>
<keyword evidence="4 11" id="KW-1003">Cell membrane</keyword>
<dbReference type="GO" id="GO:0015774">
    <property type="term" value="P:polysaccharide transport"/>
    <property type="evidence" value="ECO:0007669"/>
    <property type="project" value="UniProtKB-KW"/>
</dbReference>
<dbReference type="EMBL" id="LVJZ01000003">
    <property type="protein sequence ID" value="ODB96137.1"/>
    <property type="molecule type" value="Genomic_DNA"/>
</dbReference>
<keyword evidence="8 11" id="KW-1133">Transmembrane helix</keyword>
<evidence type="ECO:0000313" key="14">
    <source>
        <dbReference type="Proteomes" id="UP000094849"/>
    </source>
</evidence>
<evidence type="ECO:0000256" key="6">
    <source>
        <dbReference type="ARBA" id="ARBA00022692"/>
    </source>
</evidence>
<evidence type="ECO:0000256" key="11">
    <source>
        <dbReference type="RuleBase" id="RU361157"/>
    </source>
</evidence>
<keyword evidence="7" id="KW-0972">Capsule biogenesis/degradation</keyword>
<keyword evidence="14" id="KW-1185">Reference proteome</keyword>
<gene>
    <name evidence="13" type="ORF">A3196_04790</name>
</gene>
<protein>
    <recommendedName>
        <fullName evidence="11">Transport permease protein</fullName>
    </recommendedName>
</protein>
<feature type="transmembrane region" description="Helical" evidence="11">
    <location>
        <begin position="234"/>
        <end position="253"/>
    </location>
</feature>
<comment type="similarity">
    <text evidence="2 11">Belongs to the ABC-2 integral membrane protein family.</text>
</comment>
<dbReference type="InterPro" id="IPR047817">
    <property type="entry name" value="ABC2_TM_bact-type"/>
</dbReference>
<dbReference type="PROSITE" id="PS51012">
    <property type="entry name" value="ABC_TM2"/>
    <property type="match status" value="1"/>
</dbReference>
<dbReference type="Proteomes" id="UP000094849">
    <property type="component" value="Unassembled WGS sequence"/>
</dbReference>
<keyword evidence="10 11" id="KW-0472">Membrane</keyword>
<evidence type="ECO:0000259" key="12">
    <source>
        <dbReference type="PROSITE" id="PS51012"/>
    </source>
</evidence>
<evidence type="ECO:0000256" key="1">
    <source>
        <dbReference type="ARBA" id="ARBA00004651"/>
    </source>
</evidence>
<evidence type="ECO:0000256" key="9">
    <source>
        <dbReference type="ARBA" id="ARBA00023047"/>
    </source>
</evidence>
<evidence type="ECO:0000256" key="5">
    <source>
        <dbReference type="ARBA" id="ARBA00022597"/>
    </source>
</evidence>
<keyword evidence="3 11" id="KW-0813">Transport</keyword>
<evidence type="ECO:0000313" key="13">
    <source>
        <dbReference type="EMBL" id="ODB96137.1"/>
    </source>
</evidence>
<dbReference type="Pfam" id="PF01061">
    <property type="entry name" value="ABC2_membrane"/>
    <property type="match status" value="1"/>
</dbReference>
<feature type="transmembrane region" description="Helical" evidence="11">
    <location>
        <begin position="69"/>
        <end position="87"/>
    </location>
</feature>
<comment type="caution">
    <text evidence="13">The sequence shown here is derived from an EMBL/GenBank/DDBJ whole genome shotgun (WGS) entry which is preliminary data.</text>
</comment>